<proteinExistence type="predicted"/>
<dbReference type="PRINTS" id="PR00344">
    <property type="entry name" value="BCTRLSENSOR"/>
</dbReference>
<dbReference type="SMART" id="SM00086">
    <property type="entry name" value="PAC"/>
    <property type="match status" value="3"/>
</dbReference>
<dbReference type="Proteomes" id="UP000298180">
    <property type="component" value="Unassembled WGS sequence"/>
</dbReference>
<dbReference type="EC" id="2.7.13.3" evidence="2"/>
<organism evidence="11 12">
    <name type="scientific">Ramlibacter henchirensis</name>
    <dbReference type="NCBI Taxonomy" id="204072"/>
    <lineage>
        <taxon>Bacteria</taxon>
        <taxon>Pseudomonadati</taxon>
        <taxon>Pseudomonadota</taxon>
        <taxon>Betaproteobacteria</taxon>
        <taxon>Burkholderiales</taxon>
        <taxon>Comamonadaceae</taxon>
        <taxon>Ramlibacter</taxon>
    </lineage>
</organism>
<dbReference type="PROSITE" id="PS50112">
    <property type="entry name" value="PAS"/>
    <property type="match status" value="2"/>
</dbReference>
<dbReference type="InterPro" id="IPR005467">
    <property type="entry name" value="His_kinase_dom"/>
</dbReference>
<dbReference type="CDD" id="cd12915">
    <property type="entry name" value="PDC2_DGC_like"/>
    <property type="match status" value="1"/>
</dbReference>
<dbReference type="Gene3D" id="3.30.565.10">
    <property type="entry name" value="Histidine kinase-like ATPase, C-terminal domain"/>
    <property type="match status" value="1"/>
</dbReference>
<dbReference type="InterPro" id="IPR035965">
    <property type="entry name" value="PAS-like_dom_sf"/>
</dbReference>
<evidence type="ECO:0000256" key="6">
    <source>
        <dbReference type="SAM" id="Coils"/>
    </source>
</evidence>
<evidence type="ECO:0000256" key="4">
    <source>
        <dbReference type="ARBA" id="ARBA00022679"/>
    </source>
</evidence>
<evidence type="ECO:0000256" key="1">
    <source>
        <dbReference type="ARBA" id="ARBA00000085"/>
    </source>
</evidence>
<dbReference type="SMART" id="SM00387">
    <property type="entry name" value="HATPase_c"/>
    <property type="match status" value="1"/>
</dbReference>
<dbReference type="CDD" id="cd00130">
    <property type="entry name" value="PAS"/>
    <property type="match status" value="3"/>
</dbReference>
<dbReference type="GO" id="GO:0000155">
    <property type="term" value="F:phosphorelay sensor kinase activity"/>
    <property type="evidence" value="ECO:0007669"/>
    <property type="project" value="InterPro"/>
</dbReference>
<dbReference type="Gene3D" id="3.30.450.20">
    <property type="entry name" value="PAS domain"/>
    <property type="match status" value="5"/>
</dbReference>
<evidence type="ECO:0000256" key="5">
    <source>
        <dbReference type="ARBA" id="ARBA00022777"/>
    </source>
</evidence>
<comment type="catalytic activity">
    <reaction evidence="1">
        <text>ATP + protein L-histidine = ADP + protein N-phospho-L-histidine.</text>
        <dbReference type="EC" id="2.7.13.3"/>
    </reaction>
</comment>
<dbReference type="PROSITE" id="PS50113">
    <property type="entry name" value="PAC"/>
    <property type="match status" value="3"/>
</dbReference>
<dbReference type="InterPro" id="IPR013656">
    <property type="entry name" value="PAS_4"/>
</dbReference>
<dbReference type="InterPro" id="IPR001610">
    <property type="entry name" value="PAC"/>
</dbReference>
<protein>
    <recommendedName>
        <fullName evidence="2">histidine kinase</fullName>
        <ecNumber evidence="2">2.7.13.3</ecNumber>
    </recommendedName>
</protein>
<dbReference type="Pfam" id="PF08448">
    <property type="entry name" value="PAS_4"/>
    <property type="match status" value="1"/>
</dbReference>
<dbReference type="AlphaFoldDB" id="A0A4Z0BTX3"/>
<dbReference type="Gene3D" id="2.10.70.100">
    <property type="match status" value="1"/>
</dbReference>
<keyword evidence="3" id="KW-0597">Phosphoprotein</keyword>
<dbReference type="InterPro" id="IPR036097">
    <property type="entry name" value="HisK_dim/P_sf"/>
</dbReference>
<evidence type="ECO:0000256" key="2">
    <source>
        <dbReference type="ARBA" id="ARBA00012438"/>
    </source>
</evidence>
<dbReference type="CDD" id="cd00082">
    <property type="entry name" value="HisKA"/>
    <property type="match status" value="1"/>
</dbReference>
<dbReference type="PANTHER" id="PTHR43304">
    <property type="entry name" value="PHYTOCHROME-LIKE PROTEIN CPH1"/>
    <property type="match status" value="1"/>
</dbReference>
<accession>A0A4Z0BTX3</accession>
<dbReference type="FunFam" id="3.30.450.20:FF:000099">
    <property type="entry name" value="Sensory box sensor histidine kinase"/>
    <property type="match status" value="2"/>
</dbReference>
<dbReference type="Pfam" id="PF00512">
    <property type="entry name" value="HisKA"/>
    <property type="match status" value="1"/>
</dbReference>
<dbReference type="SUPFAM" id="SSF47384">
    <property type="entry name" value="Homodimeric domain of signal transducing histidine kinase"/>
    <property type="match status" value="1"/>
</dbReference>
<reference evidence="11 12" key="1">
    <citation type="submission" date="2019-03" db="EMBL/GenBank/DDBJ databases">
        <title>Ramlibacter henchirensis DSM 14656, whole genome shotgun sequence.</title>
        <authorList>
            <person name="Zhang X."/>
            <person name="Feng G."/>
            <person name="Zhu H."/>
        </authorList>
    </citation>
    <scope>NUCLEOTIDE SEQUENCE [LARGE SCALE GENOMIC DNA]</scope>
    <source>
        <strain evidence="11 12">DSM 14656</strain>
    </source>
</reference>
<feature type="transmembrane region" description="Helical" evidence="7">
    <location>
        <begin position="305"/>
        <end position="325"/>
    </location>
</feature>
<feature type="domain" description="PAC" evidence="10">
    <location>
        <begin position="681"/>
        <end position="733"/>
    </location>
</feature>
<feature type="domain" description="PAS" evidence="9">
    <location>
        <begin position="608"/>
        <end position="663"/>
    </location>
</feature>
<dbReference type="PROSITE" id="PS50109">
    <property type="entry name" value="HIS_KIN"/>
    <property type="match status" value="1"/>
</dbReference>
<keyword evidence="7" id="KW-1133">Transmembrane helix</keyword>
<dbReference type="RefSeq" id="WP_135263818.1">
    <property type="nucleotide sequence ID" value="NZ_SMLM01000002.1"/>
</dbReference>
<dbReference type="SMART" id="SM00091">
    <property type="entry name" value="PAS"/>
    <property type="match status" value="3"/>
</dbReference>
<dbReference type="InterPro" id="IPR052162">
    <property type="entry name" value="Sensor_kinase/Photoreceptor"/>
</dbReference>
<keyword evidence="6" id="KW-0175">Coiled coil</keyword>
<dbReference type="InterPro" id="IPR004358">
    <property type="entry name" value="Sig_transdc_His_kin-like_C"/>
</dbReference>
<dbReference type="OrthoDB" id="8552871at2"/>
<feature type="domain" description="PAS" evidence="9">
    <location>
        <begin position="337"/>
        <end position="407"/>
    </location>
</feature>
<evidence type="ECO:0000313" key="12">
    <source>
        <dbReference type="Proteomes" id="UP000298180"/>
    </source>
</evidence>
<dbReference type="Pfam" id="PF22588">
    <property type="entry name" value="dCache_1_like"/>
    <property type="match status" value="1"/>
</dbReference>
<dbReference type="InterPro" id="IPR013655">
    <property type="entry name" value="PAS_fold_3"/>
</dbReference>
<dbReference type="PANTHER" id="PTHR43304:SF1">
    <property type="entry name" value="PAC DOMAIN-CONTAINING PROTEIN"/>
    <property type="match status" value="1"/>
</dbReference>
<dbReference type="SMART" id="SM00388">
    <property type="entry name" value="HisKA"/>
    <property type="match status" value="1"/>
</dbReference>
<evidence type="ECO:0000259" key="9">
    <source>
        <dbReference type="PROSITE" id="PS50112"/>
    </source>
</evidence>
<dbReference type="Gene3D" id="1.10.287.130">
    <property type="match status" value="1"/>
</dbReference>
<feature type="domain" description="PAC" evidence="10">
    <location>
        <begin position="537"/>
        <end position="589"/>
    </location>
</feature>
<evidence type="ECO:0000313" key="11">
    <source>
        <dbReference type="EMBL" id="TFZ02291.1"/>
    </source>
</evidence>
<dbReference type="InterPro" id="IPR036890">
    <property type="entry name" value="HATPase_C_sf"/>
</dbReference>
<evidence type="ECO:0000256" key="7">
    <source>
        <dbReference type="SAM" id="Phobius"/>
    </source>
</evidence>
<gene>
    <name evidence="11" type="ORF">EZ313_13545</name>
</gene>
<keyword evidence="7" id="KW-0812">Transmembrane</keyword>
<keyword evidence="12" id="KW-1185">Reference proteome</keyword>
<dbReference type="EMBL" id="SMLM01000002">
    <property type="protein sequence ID" value="TFZ02291.1"/>
    <property type="molecule type" value="Genomic_DNA"/>
</dbReference>
<comment type="caution">
    <text evidence="11">The sequence shown here is derived from an EMBL/GenBank/DDBJ whole genome shotgun (WGS) entry which is preliminary data.</text>
</comment>
<name>A0A4Z0BTX3_9BURK</name>
<feature type="transmembrane region" description="Helical" evidence="7">
    <location>
        <begin position="30"/>
        <end position="52"/>
    </location>
</feature>
<dbReference type="InterPro" id="IPR003594">
    <property type="entry name" value="HATPase_dom"/>
</dbReference>
<dbReference type="InterPro" id="IPR054327">
    <property type="entry name" value="His-kinase-like_sensor"/>
</dbReference>
<keyword evidence="4" id="KW-0808">Transferase</keyword>
<dbReference type="SUPFAM" id="SSF55874">
    <property type="entry name" value="ATPase domain of HSP90 chaperone/DNA topoisomerase II/histidine kinase"/>
    <property type="match status" value="1"/>
</dbReference>
<keyword evidence="7" id="KW-0472">Membrane</keyword>
<feature type="domain" description="PAC" evidence="10">
    <location>
        <begin position="410"/>
        <end position="462"/>
    </location>
</feature>
<dbReference type="SUPFAM" id="SSF55785">
    <property type="entry name" value="PYP-like sensor domain (PAS domain)"/>
    <property type="match status" value="3"/>
</dbReference>
<dbReference type="InterPro" id="IPR000014">
    <property type="entry name" value="PAS"/>
</dbReference>
<dbReference type="NCBIfam" id="TIGR00229">
    <property type="entry name" value="sensory_box"/>
    <property type="match status" value="3"/>
</dbReference>
<dbReference type="InterPro" id="IPR003661">
    <property type="entry name" value="HisK_dim/P_dom"/>
</dbReference>
<sequence>MRNTPPTNSDFGPTVLSLSVPGAAPPRRRVLGWLALFAAVSGVLLATALWLLRGEAVRWGEQITTALARVITEQTVRSIQAVDQRLQSAEHRLHDAAEEGRLEGSGGDTLLRTELKDLPYVRALWVTDAEGSVIHHSEGASGKPTGRDREYFLAPRAASGLPTAYVSATIRSRATGRLQMTVSRALRDEAGRFQGVIVAAIEPTYFQSVWSGLDVGSGGVVSLLHRNGQLLMRSPPDESMLGRDFSHAPLFTEWLPAAPEGLFHRPSPIDDTDRLVAYRTAPAYPQLVVMVGSSYANLLAPWRRFAVLTGGIWLLSVLAATALALQLQRQAARRHHLEQRFGELAQAMPQIVFITNSDGVVEFVNQCWSDVTGRETEEACGVRWPQLVHPEDAVRAEAEMAFGLASGEPVQAEVRLRYGDGTDHWQLVRARPNRNSAGEIVSWYGTSTDIHELKMAQEQLQGQADMMRLAGQLARLGSWELDPGSGRIFLSDIAAAMLDLPPGASLTLSEVNGFIHPAGRANAQRAFQRCMEEGEPFDMEGRVRTATGREAWIRSIGQPVRDATGRVVRLQGAQQDVTQRVRMLAEIRELNATLEERITQRTRELQRQEALFRTLAEQAPLPIWTVDPRGRAMFFSPAWYELVGGEPPRWTGWEWREVLHPDDLPVVSANWARCRDDGSVFQGTRRIRARDGTFHTTSYRATPVRGEDGRIAFWVGIDADITDLMANEAALRLANEQLRSFSYSVSHDLQSPLQRIGSFAQLLERELGPLPSGSKAEHFLQRIQANAEEMVQLVQGLLSLAEVSQAEVVRGRVDLSAIATEILEGLQAGSPGRQLRWRVEPGLVVLGDVRLMRSVMENLLGNAWKFTACRERPEIVVGGSVARGEFYVRDNGAGFEMEHADKLFGTFQRLHRQDEFPGTGIGLATVARAIQRQGGAVRGEGEPGRGATFRFTMPVPAAAASVPA</sequence>
<dbReference type="InterPro" id="IPR000700">
    <property type="entry name" value="PAS-assoc_C"/>
</dbReference>
<keyword evidence="5" id="KW-0418">Kinase</keyword>
<dbReference type="Pfam" id="PF02518">
    <property type="entry name" value="HATPase_c"/>
    <property type="match status" value="1"/>
</dbReference>
<evidence type="ECO:0000256" key="3">
    <source>
        <dbReference type="ARBA" id="ARBA00022553"/>
    </source>
</evidence>
<evidence type="ECO:0000259" key="8">
    <source>
        <dbReference type="PROSITE" id="PS50109"/>
    </source>
</evidence>
<feature type="domain" description="Histidine kinase" evidence="8">
    <location>
        <begin position="744"/>
        <end position="957"/>
    </location>
</feature>
<feature type="coiled-coil region" evidence="6">
    <location>
        <begin position="584"/>
        <end position="611"/>
    </location>
</feature>
<dbReference type="Pfam" id="PF08447">
    <property type="entry name" value="PAS_3"/>
    <property type="match status" value="2"/>
</dbReference>
<dbReference type="CDD" id="cd12914">
    <property type="entry name" value="PDC1_DGC_like"/>
    <property type="match status" value="1"/>
</dbReference>
<evidence type="ECO:0000259" key="10">
    <source>
        <dbReference type="PROSITE" id="PS50113"/>
    </source>
</evidence>